<dbReference type="InterPro" id="IPR020569">
    <property type="entry name" value="UPF0029_Impact_CS"/>
</dbReference>
<dbReference type="InterPro" id="IPR035647">
    <property type="entry name" value="EFG_III/V"/>
</dbReference>
<dbReference type="Gene3D" id="3.30.70.240">
    <property type="match status" value="1"/>
</dbReference>
<organism evidence="3">
    <name type="scientific">Thermus islandicus</name>
    <dbReference type="NCBI Taxonomy" id="540988"/>
    <lineage>
        <taxon>Bacteria</taxon>
        <taxon>Thermotogati</taxon>
        <taxon>Deinococcota</taxon>
        <taxon>Deinococci</taxon>
        <taxon>Thermales</taxon>
        <taxon>Thermaceae</taxon>
        <taxon>Thermus</taxon>
    </lineage>
</organism>
<dbReference type="SUPFAM" id="SSF54211">
    <property type="entry name" value="Ribosomal protein S5 domain 2-like"/>
    <property type="match status" value="1"/>
</dbReference>
<dbReference type="PANTHER" id="PTHR16301:SF20">
    <property type="entry name" value="IMPACT FAMILY MEMBER YIGZ"/>
    <property type="match status" value="1"/>
</dbReference>
<dbReference type="InterPro" id="IPR023582">
    <property type="entry name" value="Impact"/>
</dbReference>
<dbReference type="GO" id="GO:0006446">
    <property type="term" value="P:regulation of translational initiation"/>
    <property type="evidence" value="ECO:0007669"/>
    <property type="project" value="TreeGrafter"/>
</dbReference>
<evidence type="ECO:0000313" key="3">
    <source>
        <dbReference type="EMBL" id="HEH83061.1"/>
    </source>
</evidence>
<dbReference type="SUPFAM" id="SSF54980">
    <property type="entry name" value="EF-G C-terminal domain-like"/>
    <property type="match status" value="1"/>
</dbReference>
<evidence type="ECO:0000256" key="1">
    <source>
        <dbReference type="ARBA" id="ARBA00007665"/>
    </source>
</evidence>
<proteinExistence type="inferred from homology"/>
<dbReference type="PROSITE" id="PS00910">
    <property type="entry name" value="UPF0029"/>
    <property type="match status" value="1"/>
</dbReference>
<dbReference type="GO" id="GO:0005737">
    <property type="term" value="C:cytoplasm"/>
    <property type="evidence" value="ECO:0007669"/>
    <property type="project" value="TreeGrafter"/>
</dbReference>
<dbReference type="Gene3D" id="3.30.230.30">
    <property type="entry name" value="Impact, N-terminal domain"/>
    <property type="match status" value="1"/>
</dbReference>
<comment type="caution">
    <text evidence="3">The sequence shown here is derived from an EMBL/GenBank/DDBJ whole genome shotgun (WGS) entry which is preliminary data.</text>
</comment>
<comment type="similarity">
    <text evidence="1">Belongs to the IMPACT family.</text>
</comment>
<dbReference type="PANTHER" id="PTHR16301">
    <property type="entry name" value="IMPACT-RELATED"/>
    <property type="match status" value="1"/>
</dbReference>
<feature type="domain" description="Impact N-terminal" evidence="2">
    <location>
        <begin position="16"/>
        <end position="116"/>
    </location>
</feature>
<dbReference type="EMBL" id="DSKL01000349">
    <property type="protein sequence ID" value="HEH83061.1"/>
    <property type="molecule type" value="Genomic_DNA"/>
</dbReference>
<dbReference type="InterPro" id="IPR020568">
    <property type="entry name" value="Ribosomal_Su5_D2-typ_SF"/>
</dbReference>
<name>A0A7C2C5G4_9DEIN</name>
<reference evidence="3" key="1">
    <citation type="journal article" date="2020" name="mSystems">
        <title>Genome- and Community-Level Interaction Insights into Carbon Utilization and Element Cycling Functions of Hydrothermarchaeota in Hydrothermal Sediment.</title>
        <authorList>
            <person name="Zhou Z."/>
            <person name="Liu Y."/>
            <person name="Xu W."/>
            <person name="Pan J."/>
            <person name="Luo Z.H."/>
            <person name="Li M."/>
        </authorList>
    </citation>
    <scope>NUCLEOTIDE SEQUENCE [LARGE SCALE GENOMIC DNA]</scope>
    <source>
        <strain evidence="3">SpSt-246</strain>
    </source>
</reference>
<dbReference type="InterPro" id="IPR001498">
    <property type="entry name" value="Impact_N"/>
</dbReference>
<dbReference type="AlphaFoldDB" id="A0A7C2C5G4"/>
<evidence type="ECO:0000259" key="2">
    <source>
        <dbReference type="Pfam" id="PF01205"/>
    </source>
</evidence>
<protein>
    <submittedName>
        <fullName evidence="3">YigZ family protein</fullName>
    </submittedName>
</protein>
<dbReference type="InterPro" id="IPR036956">
    <property type="entry name" value="Impact_N_sf"/>
</dbReference>
<gene>
    <name evidence="3" type="ORF">ENP73_08900</name>
</gene>
<dbReference type="Pfam" id="PF01205">
    <property type="entry name" value="Impact_N"/>
    <property type="match status" value="1"/>
</dbReference>
<accession>A0A7C2C5G4</accession>
<sequence length="187" mass="19811">MSLTLAAPVVHEAILQKSRFIAKAAPVASEGEALAFLEAHREPGATHNGYAYKVGPLYRFSDDGEPAGTAGKPILHAIEAQGLDRVAVLVVRYFGGIKLGAGGLVRAYGGVAAEALRRAPKVPLVERVAVAFLVPFAEVGRVHGLLQARALKAEEAYTPEGVLLPEPEREGFLKALRDATRGRAVLE</sequence>